<gene>
    <name evidence="1" type="ORF">J1N35_000639</name>
</gene>
<evidence type="ECO:0000313" key="1">
    <source>
        <dbReference type="EMBL" id="KAH1129261.1"/>
    </source>
</evidence>
<proteinExistence type="predicted"/>
<organism evidence="1 2">
    <name type="scientific">Gossypium stocksii</name>
    <dbReference type="NCBI Taxonomy" id="47602"/>
    <lineage>
        <taxon>Eukaryota</taxon>
        <taxon>Viridiplantae</taxon>
        <taxon>Streptophyta</taxon>
        <taxon>Embryophyta</taxon>
        <taxon>Tracheophyta</taxon>
        <taxon>Spermatophyta</taxon>
        <taxon>Magnoliopsida</taxon>
        <taxon>eudicotyledons</taxon>
        <taxon>Gunneridae</taxon>
        <taxon>Pentapetalae</taxon>
        <taxon>rosids</taxon>
        <taxon>malvids</taxon>
        <taxon>Malvales</taxon>
        <taxon>Malvaceae</taxon>
        <taxon>Malvoideae</taxon>
        <taxon>Gossypium</taxon>
    </lineage>
</organism>
<name>A0A9D3WIR2_9ROSI</name>
<protein>
    <recommendedName>
        <fullName evidence="3">Endonuclease/exonuclease/phosphatase domain-containing protein</fullName>
    </recommendedName>
</protein>
<evidence type="ECO:0008006" key="3">
    <source>
        <dbReference type="Google" id="ProtNLM"/>
    </source>
</evidence>
<accession>A0A9D3WIR2</accession>
<keyword evidence="2" id="KW-1185">Reference proteome</keyword>
<dbReference type="PANTHER" id="PTHR33116">
    <property type="entry name" value="REVERSE TRANSCRIPTASE ZINC-BINDING DOMAIN-CONTAINING PROTEIN-RELATED-RELATED"/>
    <property type="match status" value="1"/>
</dbReference>
<dbReference type="EMBL" id="JAIQCV010000001">
    <property type="protein sequence ID" value="KAH1129261.1"/>
    <property type="molecule type" value="Genomic_DNA"/>
</dbReference>
<evidence type="ECO:0000313" key="2">
    <source>
        <dbReference type="Proteomes" id="UP000828251"/>
    </source>
</evidence>
<dbReference type="AlphaFoldDB" id="A0A9D3WIR2"/>
<comment type="caution">
    <text evidence="1">The sequence shown here is derived from an EMBL/GenBank/DDBJ whole genome shotgun (WGS) entry which is preliminary data.</text>
</comment>
<dbReference type="OrthoDB" id="1929473at2759"/>
<dbReference type="PANTHER" id="PTHR33116:SF86">
    <property type="entry name" value="REVERSE TRANSCRIPTASE DOMAIN-CONTAINING PROTEIN"/>
    <property type="match status" value="1"/>
</dbReference>
<sequence>MKIFCWNCHGVERLENKKALMDDFNEVVNELSLIDLKTSNGWFTWVNNREGDALVKERLDHFIISANDVHKFPFIETKVIRQVNWDHDAILLDMEGCKLKVELRDHRFRFRVNSWSKRLLSYGGKEVLLKAIIQSIPTYTFSVFLAPKGIIEELHSITSQVWWTSNEKSRSWAMMAWKQLCYPKGIGSMGFMDIYMFNLALLGRQVWRLANFKDTLCFRVLSAKYFPERDVFNAKR</sequence>
<dbReference type="Proteomes" id="UP000828251">
    <property type="component" value="Unassembled WGS sequence"/>
</dbReference>
<reference evidence="1 2" key="1">
    <citation type="journal article" date="2021" name="Plant Biotechnol. J.">
        <title>Multi-omics assisted identification of the key and species-specific regulatory components of drought-tolerant mechanisms in Gossypium stocksii.</title>
        <authorList>
            <person name="Yu D."/>
            <person name="Ke L."/>
            <person name="Zhang D."/>
            <person name="Wu Y."/>
            <person name="Sun Y."/>
            <person name="Mei J."/>
            <person name="Sun J."/>
            <person name="Sun Y."/>
        </authorList>
    </citation>
    <scope>NUCLEOTIDE SEQUENCE [LARGE SCALE GENOMIC DNA]</scope>
    <source>
        <strain evidence="2">cv. E1</strain>
        <tissue evidence="1">Leaf</tissue>
    </source>
</reference>